<gene>
    <name evidence="2" type="ORF">LCGC14_1294520</name>
</gene>
<protein>
    <submittedName>
        <fullName evidence="2">Uncharacterized protein</fullName>
    </submittedName>
</protein>
<name>A0A0F9LC99_9ZZZZ</name>
<proteinExistence type="predicted"/>
<dbReference type="AlphaFoldDB" id="A0A0F9LC99"/>
<keyword evidence="1" id="KW-0472">Membrane</keyword>
<feature type="transmembrane region" description="Helical" evidence="1">
    <location>
        <begin position="164"/>
        <end position="188"/>
    </location>
</feature>
<feature type="transmembrane region" description="Helical" evidence="1">
    <location>
        <begin position="118"/>
        <end position="137"/>
    </location>
</feature>
<keyword evidence="1" id="KW-0812">Transmembrane</keyword>
<sequence>MNKTLLFISLILLISLASATSIGTFQQKEGVQLYQTCNNCTYCNITTLRYQNITLLSNIEMTKDETYYYYELDKENVSNLGEYSYCYDCGNDVEKETGCLGFGVTGTGFELNLSRTNLSIALLGLMIFSFIVCIFGASKLPSTDNYDEDEKLISVSKLKYLRPVLFGVSWFLLLGTFYAGGSIALAYMGTTLLGDVLFTLFRIMLGLTPIMILVWFLYIFVSIFQDKKTKRLIERGFE</sequence>
<dbReference type="EMBL" id="LAZR01007496">
    <property type="protein sequence ID" value="KKM84901.1"/>
    <property type="molecule type" value="Genomic_DNA"/>
</dbReference>
<evidence type="ECO:0000256" key="1">
    <source>
        <dbReference type="SAM" id="Phobius"/>
    </source>
</evidence>
<comment type="caution">
    <text evidence="2">The sequence shown here is derived from an EMBL/GenBank/DDBJ whole genome shotgun (WGS) entry which is preliminary data.</text>
</comment>
<accession>A0A0F9LC99</accession>
<evidence type="ECO:0000313" key="2">
    <source>
        <dbReference type="EMBL" id="KKM84901.1"/>
    </source>
</evidence>
<reference evidence="2" key="1">
    <citation type="journal article" date="2015" name="Nature">
        <title>Complex archaea that bridge the gap between prokaryotes and eukaryotes.</title>
        <authorList>
            <person name="Spang A."/>
            <person name="Saw J.H."/>
            <person name="Jorgensen S.L."/>
            <person name="Zaremba-Niedzwiedzka K."/>
            <person name="Martijn J."/>
            <person name="Lind A.E."/>
            <person name="van Eijk R."/>
            <person name="Schleper C."/>
            <person name="Guy L."/>
            <person name="Ettema T.J."/>
        </authorList>
    </citation>
    <scope>NUCLEOTIDE SEQUENCE</scope>
</reference>
<organism evidence="2">
    <name type="scientific">marine sediment metagenome</name>
    <dbReference type="NCBI Taxonomy" id="412755"/>
    <lineage>
        <taxon>unclassified sequences</taxon>
        <taxon>metagenomes</taxon>
        <taxon>ecological metagenomes</taxon>
    </lineage>
</organism>
<feature type="transmembrane region" description="Helical" evidence="1">
    <location>
        <begin position="200"/>
        <end position="221"/>
    </location>
</feature>
<keyword evidence="1" id="KW-1133">Transmembrane helix</keyword>